<name>A0ACD5AB23_9ACTN</name>
<gene>
    <name evidence="1" type="ORF">V2W30_14240</name>
</gene>
<dbReference type="EMBL" id="CP146022">
    <property type="protein sequence ID" value="WWQ64389.1"/>
    <property type="molecule type" value="Genomic_DNA"/>
</dbReference>
<organism evidence="1 2">
    <name type="scientific">Streptomyces citrinus</name>
    <dbReference type="NCBI Taxonomy" id="3118173"/>
    <lineage>
        <taxon>Bacteria</taxon>
        <taxon>Bacillati</taxon>
        <taxon>Actinomycetota</taxon>
        <taxon>Actinomycetes</taxon>
        <taxon>Kitasatosporales</taxon>
        <taxon>Streptomycetaceae</taxon>
        <taxon>Streptomyces</taxon>
    </lineage>
</organism>
<protein>
    <submittedName>
        <fullName evidence="1">Uncharacterized protein</fullName>
    </submittedName>
</protein>
<proteinExistence type="predicted"/>
<evidence type="ECO:0000313" key="1">
    <source>
        <dbReference type="EMBL" id="WWQ64389.1"/>
    </source>
</evidence>
<evidence type="ECO:0000313" key="2">
    <source>
        <dbReference type="Proteomes" id="UP001432251"/>
    </source>
</evidence>
<accession>A0ACD5AB23</accession>
<reference evidence="1" key="1">
    <citation type="journal article" date="2025" name="Int. J. Syst. Evol. Microbiol.">
        <title>Streptomyces citrinus sp. nov., with yellow diffusible pigment.</title>
        <authorList>
            <person name="He Y."/>
            <person name="Yang E."/>
            <person name="Xu J."/>
            <person name="Sun Y."/>
            <person name="Sun L."/>
        </authorList>
    </citation>
    <scope>NUCLEOTIDE SEQUENCE</scope>
    <source>
        <strain evidence="1">Q6</strain>
    </source>
</reference>
<keyword evidence="2" id="KW-1185">Reference proteome</keyword>
<dbReference type="Proteomes" id="UP001432251">
    <property type="component" value="Chromosome"/>
</dbReference>
<sequence>MKHTRVSAWAGITVAALAATTACGSQAAQKTADAVSHADTIMAALTRASDKTKALGSAQVETTTRLTATGGTPISMDGTYSWGDGAALDVQMDTKAAQMQTLQDDPKLTVKMVDGAYYYEIDPQADGPLKGKHWMRIDVAAVMGETGANNVADNADPTAGLRYIGASKKVKDLGEETMLGKKTHHYRGTVGAQEINASTNMTAAEKKAAIKALGTSGGSMTCDVWVDGEDLPVRMFQRGGGMEVTMDFLKFGATKPVEAPPASDTGDLTEQVQEQRDQSLGQ</sequence>